<organism evidence="7 8">
    <name type="scientific">Flagellimonas marina</name>
    <dbReference type="NCBI Taxonomy" id="1775168"/>
    <lineage>
        <taxon>Bacteria</taxon>
        <taxon>Pseudomonadati</taxon>
        <taxon>Bacteroidota</taxon>
        <taxon>Flavobacteriia</taxon>
        <taxon>Flavobacteriales</taxon>
        <taxon>Flavobacteriaceae</taxon>
        <taxon>Flagellimonas</taxon>
    </lineage>
</organism>
<dbReference type="Pfam" id="PF04116">
    <property type="entry name" value="FA_hydroxylase"/>
    <property type="match status" value="1"/>
</dbReference>
<keyword evidence="4 5" id="KW-0472">Membrane</keyword>
<name>A0ABV8PNY0_9FLAO</name>
<comment type="caution">
    <text evidence="7">The sequence shown here is derived from an EMBL/GenBank/DDBJ whole genome shotgun (WGS) entry which is preliminary data.</text>
</comment>
<feature type="domain" description="Fatty acid hydroxylase" evidence="6">
    <location>
        <begin position="92"/>
        <end position="223"/>
    </location>
</feature>
<proteinExistence type="predicted"/>
<evidence type="ECO:0000313" key="8">
    <source>
        <dbReference type="Proteomes" id="UP001595841"/>
    </source>
</evidence>
<feature type="transmembrane region" description="Helical" evidence="5">
    <location>
        <begin position="50"/>
        <end position="70"/>
    </location>
</feature>
<keyword evidence="2 5" id="KW-0812">Transmembrane</keyword>
<evidence type="ECO:0000256" key="2">
    <source>
        <dbReference type="ARBA" id="ARBA00022692"/>
    </source>
</evidence>
<evidence type="ECO:0000259" key="6">
    <source>
        <dbReference type="Pfam" id="PF04116"/>
    </source>
</evidence>
<dbReference type="RefSeq" id="WP_379763874.1">
    <property type="nucleotide sequence ID" value="NZ_JBHSCL010000004.1"/>
</dbReference>
<dbReference type="InterPro" id="IPR006694">
    <property type="entry name" value="Fatty_acid_hydroxylase"/>
</dbReference>
<reference evidence="8" key="1">
    <citation type="journal article" date="2019" name="Int. J. Syst. Evol. Microbiol.">
        <title>The Global Catalogue of Microorganisms (GCM) 10K type strain sequencing project: providing services to taxonomists for standard genome sequencing and annotation.</title>
        <authorList>
            <consortium name="The Broad Institute Genomics Platform"/>
            <consortium name="The Broad Institute Genome Sequencing Center for Infectious Disease"/>
            <person name="Wu L."/>
            <person name="Ma J."/>
        </authorList>
    </citation>
    <scope>NUCLEOTIDE SEQUENCE [LARGE SCALE GENOMIC DNA]</scope>
    <source>
        <strain evidence="8">CGMCC 1.15774</strain>
    </source>
</reference>
<keyword evidence="8" id="KW-1185">Reference proteome</keyword>
<accession>A0ABV8PNY0</accession>
<protein>
    <submittedName>
        <fullName evidence="7">Sterol desaturase family protein</fullName>
        <ecNumber evidence="7">1.-.-.-</ecNumber>
    </submittedName>
</protein>
<feature type="transmembrane region" description="Helical" evidence="5">
    <location>
        <begin position="19"/>
        <end position="38"/>
    </location>
</feature>
<keyword evidence="3 5" id="KW-1133">Transmembrane helix</keyword>
<evidence type="ECO:0000256" key="1">
    <source>
        <dbReference type="ARBA" id="ARBA00004370"/>
    </source>
</evidence>
<comment type="subcellular location">
    <subcellularLocation>
        <location evidence="1">Membrane</location>
    </subcellularLocation>
</comment>
<feature type="transmembrane region" description="Helical" evidence="5">
    <location>
        <begin position="163"/>
        <end position="180"/>
    </location>
</feature>
<gene>
    <name evidence="7" type="ORF">ACFOWS_09480</name>
</gene>
<evidence type="ECO:0000256" key="4">
    <source>
        <dbReference type="ARBA" id="ARBA00023136"/>
    </source>
</evidence>
<dbReference type="GO" id="GO:0016491">
    <property type="term" value="F:oxidoreductase activity"/>
    <property type="evidence" value="ECO:0007669"/>
    <property type="project" value="UniProtKB-KW"/>
</dbReference>
<dbReference type="PANTHER" id="PTHR11863">
    <property type="entry name" value="STEROL DESATURASE"/>
    <property type="match status" value="1"/>
</dbReference>
<sequence length="258" mass="29746">MLEIIKSLPNPWEVLIDPISLIVLGMYGVLMLWEALFPARELPKVKNWKLRGMASFAVFFYLSTYFPLIWDTYLVDYQIFDLTALGAGWGAFVAIMIYEFGLYVWHYSMHKSDTLWKIFHQMHHSAERMDSYGAFYFSPMDMIGFTLLGSLCLVVVAGFTPEAATLFILITTFLAIFQHANISTPRWIGYIVQRPEAHTIHHAKGIHAYNYSDISLFDIIFGTFNNPKGYSHETGFYNGASKRVWDMLTFKDINKDKA</sequence>
<feature type="transmembrane region" description="Helical" evidence="5">
    <location>
        <begin position="82"/>
        <end position="105"/>
    </location>
</feature>
<dbReference type="EMBL" id="JBHSCL010000004">
    <property type="protein sequence ID" value="MFC4220365.1"/>
    <property type="molecule type" value="Genomic_DNA"/>
</dbReference>
<evidence type="ECO:0000256" key="3">
    <source>
        <dbReference type="ARBA" id="ARBA00022989"/>
    </source>
</evidence>
<feature type="transmembrane region" description="Helical" evidence="5">
    <location>
        <begin position="134"/>
        <end position="157"/>
    </location>
</feature>
<dbReference type="Proteomes" id="UP001595841">
    <property type="component" value="Unassembled WGS sequence"/>
</dbReference>
<evidence type="ECO:0000313" key="7">
    <source>
        <dbReference type="EMBL" id="MFC4220365.1"/>
    </source>
</evidence>
<dbReference type="EC" id="1.-.-.-" evidence="7"/>
<keyword evidence="7" id="KW-0560">Oxidoreductase</keyword>
<evidence type="ECO:0000256" key="5">
    <source>
        <dbReference type="SAM" id="Phobius"/>
    </source>
</evidence>
<dbReference type="InterPro" id="IPR050307">
    <property type="entry name" value="Sterol_Desaturase_Related"/>
</dbReference>